<evidence type="ECO:0000256" key="4">
    <source>
        <dbReference type="ARBA" id="ARBA00007573"/>
    </source>
</evidence>
<evidence type="ECO:0000256" key="2">
    <source>
        <dbReference type="ARBA" id="ARBA00004496"/>
    </source>
</evidence>
<dbReference type="AlphaFoldDB" id="A0A0N0NKZ4"/>
<evidence type="ECO:0000256" key="8">
    <source>
        <dbReference type="ARBA" id="ARBA00023242"/>
    </source>
</evidence>
<dbReference type="Proteomes" id="UP000038010">
    <property type="component" value="Unassembled WGS sequence"/>
</dbReference>
<evidence type="ECO:0000256" key="1">
    <source>
        <dbReference type="ARBA" id="ARBA00004123"/>
    </source>
</evidence>
<accession>A0A0N0NKZ4</accession>
<name>A0A0N0NKZ4_9EURO</name>
<evidence type="ECO:0000313" key="11">
    <source>
        <dbReference type="Proteomes" id="UP000038010"/>
    </source>
</evidence>
<dbReference type="GO" id="GO:0033588">
    <property type="term" value="C:elongator holoenzyme complex"/>
    <property type="evidence" value="ECO:0007669"/>
    <property type="project" value="InterPro"/>
</dbReference>
<comment type="subcellular location">
    <subcellularLocation>
        <location evidence="2">Cytoplasm</location>
    </subcellularLocation>
    <subcellularLocation>
        <location evidence="1">Nucleus</location>
    </subcellularLocation>
</comment>
<dbReference type="Gene3D" id="3.40.50.300">
    <property type="entry name" value="P-loop containing nucleotide triphosphate hydrolases"/>
    <property type="match status" value="1"/>
</dbReference>
<dbReference type="OrthoDB" id="289162at2759"/>
<dbReference type="STRING" id="1664694.A0A0N0NKZ4"/>
<evidence type="ECO:0000256" key="7">
    <source>
        <dbReference type="ARBA" id="ARBA00022694"/>
    </source>
</evidence>
<keyword evidence="7" id="KW-0819">tRNA processing</keyword>
<organism evidence="10 11">
    <name type="scientific">Cyphellophora attinorum</name>
    <dbReference type="NCBI Taxonomy" id="1664694"/>
    <lineage>
        <taxon>Eukaryota</taxon>
        <taxon>Fungi</taxon>
        <taxon>Dikarya</taxon>
        <taxon>Ascomycota</taxon>
        <taxon>Pezizomycotina</taxon>
        <taxon>Eurotiomycetes</taxon>
        <taxon>Chaetothyriomycetidae</taxon>
        <taxon>Chaetothyriales</taxon>
        <taxon>Cyphellophoraceae</taxon>
        <taxon>Cyphellophora</taxon>
    </lineage>
</organism>
<gene>
    <name evidence="10" type="ORF">AB675_4212</name>
</gene>
<keyword evidence="8" id="KW-0539">Nucleus</keyword>
<evidence type="ECO:0000256" key="9">
    <source>
        <dbReference type="SAM" id="MobiDB-lite"/>
    </source>
</evidence>
<comment type="caution">
    <text evidence="10">The sequence shown here is derived from an EMBL/GenBank/DDBJ whole genome shotgun (WGS) entry which is preliminary data.</text>
</comment>
<reference evidence="10 11" key="1">
    <citation type="submission" date="2015-06" db="EMBL/GenBank/DDBJ databases">
        <title>Draft genome of the ant-associated black yeast Phialophora attae CBS 131958.</title>
        <authorList>
            <person name="Moreno L.F."/>
            <person name="Stielow B.J."/>
            <person name="de Hoog S."/>
            <person name="Vicente V.A."/>
            <person name="Weiss V.A."/>
            <person name="de Vries M."/>
            <person name="Cruz L.M."/>
            <person name="Souza E.M."/>
        </authorList>
    </citation>
    <scope>NUCLEOTIDE SEQUENCE [LARGE SCALE GENOMIC DNA]</scope>
    <source>
        <strain evidence="10 11">CBS 131958</strain>
    </source>
</reference>
<dbReference type="CDD" id="cd19494">
    <property type="entry name" value="Elp4"/>
    <property type="match status" value="1"/>
</dbReference>
<protein>
    <recommendedName>
        <fullName evidence="5">Elongator complex protein 4</fullName>
    </recommendedName>
</protein>
<dbReference type="PANTHER" id="PTHR12896">
    <property type="entry name" value="PAX6 NEIGHBOR PROTEIN PAXNEB"/>
    <property type="match status" value="1"/>
</dbReference>
<keyword evidence="6" id="KW-0963">Cytoplasm</keyword>
<dbReference type="GO" id="GO:0005737">
    <property type="term" value="C:cytoplasm"/>
    <property type="evidence" value="ECO:0007669"/>
    <property type="project" value="UniProtKB-SubCell"/>
</dbReference>
<dbReference type="GO" id="GO:0002098">
    <property type="term" value="P:tRNA wobble uridine modification"/>
    <property type="evidence" value="ECO:0007669"/>
    <property type="project" value="InterPro"/>
</dbReference>
<dbReference type="Pfam" id="PF05625">
    <property type="entry name" value="PAXNEB"/>
    <property type="match status" value="1"/>
</dbReference>
<evidence type="ECO:0000256" key="3">
    <source>
        <dbReference type="ARBA" id="ARBA00005043"/>
    </source>
</evidence>
<comment type="similarity">
    <text evidence="4">Belongs to the ELP4 family.</text>
</comment>
<comment type="pathway">
    <text evidence="3">tRNA modification; 5-methoxycarbonylmethyl-2-thiouridine-tRNA biosynthesis.</text>
</comment>
<sequence length="409" mass="43678">MSFRKRNIGLSNNTESTSKPSPSTPKVQVPGVRPSAIDGRPVTSTGTASLDALLAGHGGLALGCSFLIEENGATDYAGALLKFYAAEGVLQGHHVHVLGLPESWGRDLPGTARESSRVKDSGTSGEKMKIAWRYESLGQFGAGSTGSRGPPPRQPPLGSEASQPPTERLYNHTFDLTKRLAHPSETSLTFHPFSQTPTPSHSPFLAIINGLKDSINANNSIPHRLIVPSLLSPLLYPPNASQPQHLLSFLHSLRALLALNASTKVLTIITSIPLPLSPRNTGLTRWIELLHDGVIELSPFPHSTDTLFAASSQASKAAAAAGDEPPQGLLKIHKLPVFTDRASGVRSEDGGDDWAFTLSRRKFAIQAWRLGPVDGDPGEEAEPGGTHSHGDEPREGKRKKGKKAEGMDF</sequence>
<evidence type="ECO:0000256" key="5">
    <source>
        <dbReference type="ARBA" id="ARBA00020265"/>
    </source>
</evidence>
<dbReference type="GeneID" id="28736216"/>
<dbReference type="UniPathway" id="UPA00988"/>
<feature type="region of interest" description="Disordered" evidence="9">
    <location>
        <begin position="1"/>
        <end position="40"/>
    </location>
</feature>
<feature type="compositionally biased region" description="Low complexity" evidence="9">
    <location>
        <begin position="11"/>
        <end position="26"/>
    </location>
</feature>
<dbReference type="InterPro" id="IPR008728">
    <property type="entry name" value="Elongator_complex_protein_4"/>
</dbReference>
<dbReference type="VEuPathDB" id="FungiDB:AB675_4212"/>
<dbReference type="RefSeq" id="XP_017998551.1">
    <property type="nucleotide sequence ID" value="XM_018144336.1"/>
</dbReference>
<feature type="region of interest" description="Disordered" evidence="9">
    <location>
        <begin position="140"/>
        <end position="166"/>
    </location>
</feature>
<evidence type="ECO:0000313" key="10">
    <source>
        <dbReference type="EMBL" id="KPI38588.1"/>
    </source>
</evidence>
<dbReference type="GO" id="GO:0008023">
    <property type="term" value="C:transcription elongation factor complex"/>
    <property type="evidence" value="ECO:0007669"/>
    <property type="project" value="TreeGrafter"/>
</dbReference>
<keyword evidence="11" id="KW-1185">Reference proteome</keyword>
<proteinExistence type="inferred from homology"/>
<dbReference type="InterPro" id="IPR027417">
    <property type="entry name" value="P-loop_NTPase"/>
</dbReference>
<dbReference type="PANTHER" id="PTHR12896:SF1">
    <property type="entry name" value="ELONGATOR COMPLEX PROTEIN 4"/>
    <property type="match status" value="1"/>
</dbReference>
<dbReference type="EMBL" id="LFJN01000018">
    <property type="protein sequence ID" value="KPI38588.1"/>
    <property type="molecule type" value="Genomic_DNA"/>
</dbReference>
<evidence type="ECO:0000256" key="6">
    <source>
        <dbReference type="ARBA" id="ARBA00022490"/>
    </source>
</evidence>
<feature type="region of interest" description="Disordered" evidence="9">
    <location>
        <begin position="369"/>
        <end position="409"/>
    </location>
</feature>